<gene>
    <name evidence="5" type="ORF">LCGC14_2376520</name>
</gene>
<dbReference type="AlphaFoldDB" id="A0A0F9C2D6"/>
<dbReference type="InterPro" id="IPR051011">
    <property type="entry name" value="Metal_resp_trans_reg"/>
</dbReference>
<keyword evidence="1" id="KW-0805">Transcription regulation</keyword>
<dbReference type="EMBL" id="LAZR01035146">
    <property type="protein sequence ID" value="KKL28299.1"/>
    <property type="molecule type" value="Genomic_DNA"/>
</dbReference>
<dbReference type="GO" id="GO:0003677">
    <property type="term" value="F:DNA binding"/>
    <property type="evidence" value="ECO:0007669"/>
    <property type="project" value="UniProtKB-KW"/>
</dbReference>
<protein>
    <recommendedName>
        <fullName evidence="4">HTH arsR-type domain-containing protein</fullName>
    </recommendedName>
</protein>
<feature type="domain" description="HTH arsR-type" evidence="4">
    <location>
        <begin position="32"/>
        <end position="125"/>
    </location>
</feature>
<dbReference type="PANTHER" id="PTHR43132:SF6">
    <property type="entry name" value="HTH-TYPE TRANSCRIPTIONAL REPRESSOR CZRA"/>
    <property type="match status" value="1"/>
</dbReference>
<dbReference type="Pfam" id="PF01022">
    <property type="entry name" value="HTH_5"/>
    <property type="match status" value="1"/>
</dbReference>
<evidence type="ECO:0000259" key="4">
    <source>
        <dbReference type="PROSITE" id="PS50987"/>
    </source>
</evidence>
<name>A0A0F9C2D6_9ZZZZ</name>
<keyword evidence="2" id="KW-0238">DNA-binding</keyword>
<dbReference type="PANTHER" id="PTHR43132">
    <property type="entry name" value="ARSENICAL RESISTANCE OPERON REPRESSOR ARSR-RELATED"/>
    <property type="match status" value="1"/>
</dbReference>
<dbReference type="CDD" id="cd00090">
    <property type="entry name" value="HTH_ARSR"/>
    <property type="match status" value="1"/>
</dbReference>
<dbReference type="GO" id="GO:0003700">
    <property type="term" value="F:DNA-binding transcription factor activity"/>
    <property type="evidence" value="ECO:0007669"/>
    <property type="project" value="InterPro"/>
</dbReference>
<keyword evidence="3" id="KW-0804">Transcription</keyword>
<evidence type="ECO:0000313" key="5">
    <source>
        <dbReference type="EMBL" id="KKL28299.1"/>
    </source>
</evidence>
<dbReference type="NCBIfam" id="NF033788">
    <property type="entry name" value="HTH_metalloreg"/>
    <property type="match status" value="1"/>
</dbReference>
<dbReference type="InterPro" id="IPR036390">
    <property type="entry name" value="WH_DNA-bd_sf"/>
</dbReference>
<dbReference type="SUPFAM" id="SSF46785">
    <property type="entry name" value="Winged helix' DNA-binding domain"/>
    <property type="match status" value="1"/>
</dbReference>
<evidence type="ECO:0000256" key="1">
    <source>
        <dbReference type="ARBA" id="ARBA00023015"/>
    </source>
</evidence>
<dbReference type="SMART" id="SM00418">
    <property type="entry name" value="HTH_ARSR"/>
    <property type="match status" value="1"/>
</dbReference>
<dbReference type="PROSITE" id="PS00846">
    <property type="entry name" value="HTH_ARSR_1"/>
    <property type="match status" value="1"/>
</dbReference>
<dbReference type="PROSITE" id="PS50987">
    <property type="entry name" value="HTH_ARSR_2"/>
    <property type="match status" value="1"/>
</dbReference>
<reference evidence="5" key="1">
    <citation type="journal article" date="2015" name="Nature">
        <title>Complex archaea that bridge the gap between prokaryotes and eukaryotes.</title>
        <authorList>
            <person name="Spang A."/>
            <person name="Saw J.H."/>
            <person name="Jorgensen S.L."/>
            <person name="Zaremba-Niedzwiedzka K."/>
            <person name="Martijn J."/>
            <person name="Lind A.E."/>
            <person name="van Eijk R."/>
            <person name="Schleper C."/>
            <person name="Guy L."/>
            <person name="Ettema T.J."/>
        </authorList>
    </citation>
    <scope>NUCLEOTIDE SEQUENCE</scope>
</reference>
<evidence type="ECO:0000256" key="2">
    <source>
        <dbReference type="ARBA" id="ARBA00023125"/>
    </source>
</evidence>
<dbReference type="InterPro" id="IPR018334">
    <property type="entry name" value="ArsR_HTH"/>
</dbReference>
<evidence type="ECO:0000256" key="3">
    <source>
        <dbReference type="ARBA" id="ARBA00023163"/>
    </source>
</evidence>
<comment type="caution">
    <text evidence="5">The sequence shown here is derived from an EMBL/GenBank/DDBJ whole genome shotgun (WGS) entry which is preliminary data.</text>
</comment>
<dbReference type="PRINTS" id="PR00778">
    <property type="entry name" value="HTHARSR"/>
</dbReference>
<dbReference type="Gene3D" id="1.10.10.10">
    <property type="entry name" value="Winged helix-like DNA-binding domain superfamily/Winged helix DNA-binding domain"/>
    <property type="match status" value="1"/>
</dbReference>
<dbReference type="InterPro" id="IPR036388">
    <property type="entry name" value="WH-like_DNA-bd_sf"/>
</dbReference>
<organism evidence="5">
    <name type="scientific">marine sediment metagenome</name>
    <dbReference type="NCBI Taxonomy" id="412755"/>
    <lineage>
        <taxon>unclassified sequences</taxon>
        <taxon>metagenomes</taxon>
        <taxon>ecological metagenomes</taxon>
    </lineage>
</organism>
<sequence length="125" mass="13756">MAGRAKATIDNGMCEIECVDAARVREAIKAMPADGMINALAETFRALSDPTRIRIIAALSRRELCVCDLANLLGLTGSAVSHQLRLLRGQRLVKYRKEGKIAYYSLDDEHISNLFDEGVRHVKAG</sequence>
<accession>A0A0F9C2D6</accession>
<proteinExistence type="predicted"/>
<dbReference type="InterPro" id="IPR011991">
    <property type="entry name" value="ArsR-like_HTH"/>
</dbReference>
<dbReference type="InterPro" id="IPR001845">
    <property type="entry name" value="HTH_ArsR_DNA-bd_dom"/>
</dbReference>